<gene>
    <name evidence="1" type="ORF">CMV_020174</name>
</gene>
<proteinExistence type="predicted"/>
<evidence type="ECO:0000313" key="2">
    <source>
        <dbReference type="Proteomes" id="UP000737018"/>
    </source>
</evidence>
<dbReference type="AlphaFoldDB" id="A0A8J4QWR6"/>
<evidence type="ECO:0000313" key="1">
    <source>
        <dbReference type="EMBL" id="KAF3954489.1"/>
    </source>
</evidence>
<dbReference type="EMBL" id="JRKL02003686">
    <property type="protein sequence ID" value="KAF3954489.1"/>
    <property type="molecule type" value="Genomic_DNA"/>
</dbReference>
<keyword evidence="2" id="KW-1185">Reference proteome</keyword>
<dbReference type="Proteomes" id="UP000737018">
    <property type="component" value="Unassembled WGS sequence"/>
</dbReference>
<protein>
    <submittedName>
        <fullName evidence="1">Uncharacterized protein</fullName>
    </submittedName>
</protein>
<organism evidence="1 2">
    <name type="scientific">Castanea mollissima</name>
    <name type="common">Chinese chestnut</name>
    <dbReference type="NCBI Taxonomy" id="60419"/>
    <lineage>
        <taxon>Eukaryota</taxon>
        <taxon>Viridiplantae</taxon>
        <taxon>Streptophyta</taxon>
        <taxon>Embryophyta</taxon>
        <taxon>Tracheophyta</taxon>
        <taxon>Spermatophyta</taxon>
        <taxon>Magnoliopsida</taxon>
        <taxon>eudicotyledons</taxon>
        <taxon>Gunneridae</taxon>
        <taxon>Pentapetalae</taxon>
        <taxon>rosids</taxon>
        <taxon>fabids</taxon>
        <taxon>Fagales</taxon>
        <taxon>Fagaceae</taxon>
        <taxon>Castanea</taxon>
    </lineage>
</organism>
<reference evidence="1" key="1">
    <citation type="submission" date="2020-03" db="EMBL/GenBank/DDBJ databases">
        <title>Castanea mollissima Vanexum genome sequencing.</title>
        <authorList>
            <person name="Staton M."/>
        </authorList>
    </citation>
    <scope>NUCLEOTIDE SEQUENCE</scope>
    <source>
        <tissue evidence="1">Leaf</tissue>
    </source>
</reference>
<accession>A0A8J4QWR6</accession>
<comment type="caution">
    <text evidence="1">The sequence shown here is derived from an EMBL/GenBank/DDBJ whole genome shotgun (WGS) entry which is preliminary data.</text>
</comment>
<sequence>MCKETVENMMRLSQSNMKKILMKMRLMKKRMTKHSMTKKRMMKQSTYDLFVSGFMNFSYSEIVQIDCRGRMEWDWRRRRRLQEYMPEPRIFRAMMRKKSDRSLIHSWFSSSPMCHWLKGAGLFTILVYKNFSVFINLATSSDFWMMMVKSSDPVMV</sequence>
<name>A0A8J4QWR6_9ROSI</name>